<dbReference type="NCBIfam" id="TIGR03019">
    <property type="entry name" value="pepcterm_femAB"/>
    <property type="match status" value="1"/>
</dbReference>
<evidence type="ECO:0000256" key="5">
    <source>
        <dbReference type="ARBA" id="ARBA00023315"/>
    </source>
</evidence>
<dbReference type="Pfam" id="PF13480">
    <property type="entry name" value="Acetyltransf_6"/>
    <property type="match status" value="1"/>
</dbReference>
<dbReference type="GO" id="GO:0071555">
    <property type="term" value="P:cell wall organization"/>
    <property type="evidence" value="ECO:0007669"/>
    <property type="project" value="UniProtKB-KW"/>
</dbReference>
<evidence type="ECO:0000313" key="10">
    <source>
        <dbReference type="Proteomes" id="UP000320496"/>
    </source>
</evidence>
<protein>
    <submittedName>
        <fullName evidence="9">FemAB family protein</fullName>
    </submittedName>
</protein>
<dbReference type="SUPFAM" id="SSF55729">
    <property type="entry name" value="Acyl-CoA N-acyltransferases (Nat)"/>
    <property type="match status" value="1"/>
</dbReference>
<evidence type="ECO:0000256" key="2">
    <source>
        <dbReference type="ARBA" id="ARBA00022679"/>
    </source>
</evidence>
<comment type="similarity">
    <text evidence="1">Belongs to the FemABX family.</text>
</comment>
<sequence length="367" mass="41865">MSSSLQTRDTMTGTAAHSPPTTDLATVEVHRAPEESAWNDYLYNRRPDAPLYHRPEWERVYGVYRLPVHRLAAIRDGEIVGILPLVEQRSRIFGQQLTSLPWFDAAGTIADDDQARQALVDAAMELTASRKVSWAHLREENETNLSPHVRTDKVLMRLQLPDDSDTLWSALKASVRNQVRKSEKSGLTVQSGGRELLDDFYRVYSHNMRDLGSPAHSRKLFDAVCENFSDDVRLFVVYGESEPVGGGLTIANGQRLEIPWASSLRKYNRLCVNHGMYWQILSYACDSGFQWFHFGRSTVDSGPWRFKKQWGSEAVPLYWYYLSRDDAVAKAAAEPPQERFGWGTRLWQRLPVPLSRLIGPRFIAKIP</sequence>
<evidence type="ECO:0000256" key="7">
    <source>
        <dbReference type="SAM" id="MobiDB-lite"/>
    </source>
</evidence>
<feature type="region of interest" description="Disordered" evidence="7">
    <location>
        <begin position="1"/>
        <end position="24"/>
    </location>
</feature>
<dbReference type="PANTHER" id="PTHR36174:SF1">
    <property type="entry name" value="LIPID II:GLYCINE GLYCYLTRANSFERASE"/>
    <property type="match status" value="1"/>
</dbReference>
<evidence type="ECO:0000256" key="6">
    <source>
        <dbReference type="ARBA" id="ARBA00023316"/>
    </source>
</evidence>
<keyword evidence="3" id="KW-0133">Cell shape</keyword>
<evidence type="ECO:0000259" key="8">
    <source>
        <dbReference type="Pfam" id="PF13480"/>
    </source>
</evidence>
<gene>
    <name evidence="9" type="ORF">Mal4_03650</name>
</gene>
<keyword evidence="6" id="KW-0961">Cell wall biogenesis/degradation</keyword>
<keyword evidence="4" id="KW-0573">Peptidoglycan synthesis</keyword>
<dbReference type="PANTHER" id="PTHR36174">
    <property type="entry name" value="LIPID II:GLYCINE GLYCYLTRANSFERASE"/>
    <property type="match status" value="1"/>
</dbReference>
<dbReference type="GO" id="GO:0008360">
    <property type="term" value="P:regulation of cell shape"/>
    <property type="evidence" value="ECO:0007669"/>
    <property type="project" value="UniProtKB-KW"/>
</dbReference>
<keyword evidence="2" id="KW-0808">Transferase</keyword>
<accession>A0A517Z0T0</accession>
<dbReference type="InterPro" id="IPR003447">
    <property type="entry name" value="FEMABX"/>
</dbReference>
<dbReference type="KEGG" id="mri:Mal4_03650"/>
<feature type="domain" description="BioF2-like acetyltransferase" evidence="8">
    <location>
        <begin position="172"/>
        <end position="307"/>
    </location>
</feature>
<dbReference type="RefSeq" id="WP_197444000.1">
    <property type="nucleotide sequence ID" value="NZ_CP036275.1"/>
</dbReference>
<dbReference type="GO" id="GO:0009252">
    <property type="term" value="P:peptidoglycan biosynthetic process"/>
    <property type="evidence" value="ECO:0007669"/>
    <property type="project" value="UniProtKB-KW"/>
</dbReference>
<keyword evidence="10" id="KW-1185">Reference proteome</keyword>
<reference evidence="9 10" key="1">
    <citation type="submission" date="2019-02" db="EMBL/GenBank/DDBJ databases">
        <title>Deep-cultivation of Planctomycetes and their phenomic and genomic characterization uncovers novel biology.</title>
        <authorList>
            <person name="Wiegand S."/>
            <person name="Jogler M."/>
            <person name="Boedeker C."/>
            <person name="Pinto D."/>
            <person name="Vollmers J."/>
            <person name="Rivas-Marin E."/>
            <person name="Kohn T."/>
            <person name="Peeters S.H."/>
            <person name="Heuer A."/>
            <person name="Rast P."/>
            <person name="Oberbeckmann S."/>
            <person name="Bunk B."/>
            <person name="Jeske O."/>
            <person name="Meyerdierks A."/>
            <person name="Storesund J.E."/>
            <person name="Kallscheuer N."/>
            <person name="Luecker S."/>
            <person name="Lage O.M."/>
            <person name="Pohl T."/>
            <person name="Merkel B.J."/>
            <person name="Hornburger P."/>
            <person name="Mueller R.-W."/>
            <person name="Bruemmer F."/>
            <person name="Labrenz M."/>
            <person name="Spormann A.M."/>
            <person name="Op den Camp H."/>
            <person name="Overmann J."/>
            <person name="Amann R."/>
            <person name="Jetten M.S.M."/>
            <person name="Mascher T."/>
            <person name="Medema M.H."/>
            <person name="Devos D.P."/>
            <person name="Kaster A.-K."/>
            <person name="Ovreas L."/>
            <person name="Rohde M."/>
            <person name="Galperin M.Y."/>
            <person name="Jogler C."/>
        </authorList>
    </citation>
    <scope>NUCLEOTIDE SEQUENCE [LARGE SCALE GENOMIC DNA]</scope>
    <source>
        <strain evidence="9 10">Mal4</strain>
    </source>
</reference>
<evidence type="ECO:0000313" key="9">
    <source>
        <dbReference type="EMBL" id="QDU36082.1"/>
    </source>
</evidence>
<evidence type="ECO:0000256" key="1">
    <source>
        <dbReference type="ARBA" id="ARBA00009943"/>
    </source>
</evidence>
<evidence type="ECO:0000256" key="3">
    <source>
        <dbReference type="ARBA" id="ARBA00022960"/>
    </source>
</evidence>
<dbReference type="AlphaFoldDB" id="A0A517Z0T0"/>
<dbReference type="PROSITE" id="PS51191">
    <property type="entry name" value="FEMABX"/>
    <property type="match status" value="1"/>
</dbReference>
<dbReference type="InterPro" id="IPR016181">
    <property type="entry name" value="Acyl_CoA_acyltransferase"/>
</dbReference>
<dbReference type="GO" id="GO:0016755">
    <property type="term" value="F:aminoacyltransferase activity"/>
    <property type="evidence" value="ECO:0007669"/>
    <property type="project" value="InterPro"/>
</dbReference>
<dbReference type="InterPro" id="IPR050644">
    <property type="entry name" value="PG_Glycine_Bridge_Synth"/>
</dbReference>
<dbReference type="EMBL" id="CP036275">
    <property type="protein sequence ID" value="QDU36082.1"/>
    <property type="molecule type" value="Genomic_DNA"/>
</dbReference>
<dbReference type="InterPro" id="IPR017469">
    <property type="entry name" value="PEP-CTERM_FemAB-rel"/>
</dbReference>
<evidence type="ECO:0000256" key="4">
    <source>
        <dbReference type="ARBA" id="ARBA00022984"/>
    </source>
</evidence>
<dbReference type="Gene3D" id="3.40.630.30">
    <property type="match status" value="1"/>
</dbReference>
<dbReference type="InterPro" id="IPR038740">
    <property type="entry name" value="BioF2-like_GNAT_dom"/>
</dbReference>
<proteinExistence type="inferred from homology"/>
<organism evidence="9 10">
    <name type="scientific">Maioricimonas rarisocia</name>
    <dbReference type="NCBI Taxonomy" id="2528026"/>
    <lineage>
        <taxon>Bacteria</taxon>
        <taxon>Pseudomonadati</taxon>
        <taxon>Planctomycetota</taxon>
        <taxon>Planctomycetia</taxon>
        <taxon>Planctomycetales</taxon>
        <taxon>Planctomycetaceae</taxon>
        <taxon>Maioricimonas</taxon>
    </lineage>
</organism>
<name>A0A517Z0T0_9PLAN</name>
<dbReference type="Proteomes" id="UP000320496">
    <property type="component" value="Chromosome"/>
</dbReference>
<keyword evidence="5" id="KW-0012">Acyltransferase</keyword>